<dbReference type="Proteomes" id="UP000068016">
    <property type="component" value="Unassembled WGS sequence"/>
</dbReference>
<dbReference type="AlphaFoldDB" id="A0A108F1S0"/>
<name>A0A108F1S0_9BURK</name>
<sequence length="113" mass="13008">MDFAFEDVGRIESESFRVACEDPCCVISCALVNRVADYQNGVASIFQDPRHSLKCRHHVIVICLETTRLSLVFQMRADFEFAKCNRVMTKPEQAKTMVKVIVHRVAVRRRCDD</sequence>
<protein>
    <submittedName>
        <fullName evidence="1">Uncharacterized protein</fullName>
    </submittedName>
</protein>
<evidence type="ECO:0000313" key="2">
    <source>
        <dbReference type="Proteomes" id="UP000068016"/>
    </source>
</evidence>
<comment type="caution">
    <text evidence="1">The sequence shown here is derived from an EMBL/GenBank/DDBJ whole genome shotgun (WGS) entry which is preliminary data.</text>
</comment>
<proteinExistence type="predicted"/>
<organism evidence="1 2">
    <name type="scientific">Burkholderia territorii</name>
    <dbReference type="NCBI Taxonomy" id="1503055"/>
    <lineage>
        <taxon>Bacteria</taxon>
        <taxon>Pseudomonadati</taxon>
        <taxon>Pseudomonadota</taxon>
        <taxon>Betaproteobacteria</taxon>
        <taxon>Burkholderiales</taxon>
        <taxon>Burkholderiaceae</taxon>
        <taxon>Burkholderia</taxon>
        <taxon>Burkholderia cepacia complex</taxon>
    </lineage>
</organism>
<evidence type="ECO:0000313" key="1">
    <source>
        <dbReference type="EMBL" id="KWN21522.1"/>
    </source>
</evidence>
<gene>
    <name evidence="1" type="ORF">WT83_05665</name>
</gene>
<accession>A0A108F1S0</accession>
<dbReference type="EMBL" id="LPLZ01000020">
    <property type="protein sequence ID" value="KWN21522.1"/>
    <property type="molecule type" value="Genomic_DNA"/>
</dbReference>
<reference evidence="1 2" key="1">
    <citation type="submission" date="2015-11" db="EMBL/GenBank/DDBJ databases">
        <title>Expanding the genomic diversity of Burkholderia species for the development of highly accurate diagnostics.</title>
        <authorList>
            <person name="Sahl J."/>
            <person name="Keim P."/>
            <person name="Wagner D."/>
        </authorList>
    </citation>
    <scope>NUCLEOTIDE SEQUENCE [LARGE SCALE GENOMIC DNA]</scope>
    <source>
        <strain evidence="1 2">MSMB793WGS</strain>
    </source>
</reference>